<proteinExistence type="predicted"/>
<protein>
    <submittedName>
        <fullName evidence="1">Uncharacterized protein</fullName>
    </submittedName>
</protein>
<evidence type="ECO:0000313" key="2">
    <source>
        <dbReference type="Proteomes" id="UP000193642"/>
    </source>
</evidence>
<name>A0A1Y2D0E4_9FUNG</name>
<organism evidence="1 2">
    <name type="scientific">Rhizoclosmatium globosum</name>
    <dbReference type="NCBI Taxonomy" id="329046"/>
    <lineage>
        <taxon>Eukaryota</taxon>
        <taxon>Fungi</taxon>
        <taxon>Fungi incertae sedis</taxon>
        <taxon>Chytridiomycota</taxon>
        <taxon>Chytridiomycota incertae sedis</taxon>
        <taxon>Chytridiomycetes</taxon>
        <taxon>Chytridiales</taxon>
        <taxon>Chytriomycetaceae</taxon>
        <taxon>Rhizoclosmatium</taxon>
    </lineage>
</organism>
<dbReference type="AlphaFoldDB" id="A0A1Y2D0E4"/>
<keyword evidence="2" id="KW-1185">Reference proteome</keyword>
<feature type="non-terminal residue" evidence="1">
    <location>
        <position position="109"/>
    </location>
</feature>
<comment type="caution">
    <text evidence="1">The sequence shown here is derived from an EMBL/GenBank/DDBJ whole genome shotgun (WGS) entry which is preliminary data.</text>
</comment>
<evidence type="ECO:0000313" key="1">
    <source>
        <dbReference type="EMBL" id="ORY52677.1"/>
    </source>
</evidence>
<gene>
    <name evidence="1" type="ORF">BCR33DRAFT_711924</name>
</gene>
<sequence>MATTSISECQKEVWITHPSSNRLIRWEVESCLEYRLQPARPYTFISNGSQYGRSEGVKGIWSYTLFIQNGHVKRKHTPGLHTLADDSIRRDVEDIEFRLTSYPGLHDHG</sequence>
<reference evidence="1 2" key="1">
    <citation type="submission" date="2016-07" db="EMBL/GenBank/DDBJ databases">
        <title>Pervasive Adenine N6-methylation of Active Genes in Fungi.</title>
        <authorList>
            <consortium name="DOE Joint Genome Institute"/>
            <person name="Mondo S.J."/>
            <person name="Dannebaum R.O."/>
            <person name="Kuo R.C."/>
            <person name="Labutti K."/>
            <person name="Haridas S."/>
            <person name="Kuo A."/>
            <person name="Salamov A."/>
            <person name="Ahrendt S.R."/>
            <person name="Lipzen A."/>
            <person name="Sullivan W."/>
            <person name="Andreopoulos W.B."/>
            <person name="Clum A."/>
            <person name="Lindquist E."/>
            <person name="Daum C."/>
            <person name="Ramamoorthy G.K."/>
            <person name="Gryganskyi A."/>
            <person name="Culley D."/>
            <person name="Magnuson J.K."/>
            <person name="James T.Y."/>
            <person name="O'Malley M.A."/>
            <person name="Stajich J.E."/>
            <person name="Spatafora J.W."/>
            <person name="Visel A."/>
            <person name="Grigoriev I.V."/>
        </authorList>
    </citation>
    <scope>NUCLEOTIDE SEQUENCE [LARGE SCALE GENOMIC DNA]</scope>
    <source>
        <strain evidence="1 2">JEL800</strain>
    </source>
</reference>
<dbReference type="Proteomes" id="UP000193642">
    <property type="component" value="Unassembled WGS sequence"/>
</dbReference>
<dbReference type="EMBL" id="MCGO01000003">
    <property type="protein sequence ID" value="ORY52677.1"/>
    <property type="molecule type" value="Genomic_DNA"/>
</dbReference>
<accession>A0A1Y2D0E4</accession>